<evidence type="ECO:0000256" key="4">
    <source>
        <dbReference type="ARBA" id="ARBA00022801"/>
    </source>
</evidence>
<protein>
    <recommendedName>
        <fullName evidence="3">cellulase</fullName>
        <ecNumber evidence="3">3.2.1.4</ecNumber>
    </recommendedName>
</protein>
<evidence type="ECO:0000256" key="5">
    <source>
        <dbReference type="ARBA" id="ARBA00023001"/>
    </source>
</evidence>
<dbReference type="SUPFAM" id="SSF48208">
    <property type="entry name" value="Six-hairpin glycosidases"/>
    <property type="match status" value="1"/>
</dbReference>
<gene>
    <name evidence="8" type="ordered locus">Oter_2263</name>
</gene>
<proteinExistence type="inferred from homology"/>
<keyword evidence="6" id="KW-0326">Glycosidase</keyword>
<sequence>MTTHRLEYYKLPQPYPIHHPFPQAGITRTHGLRSSVFTQAQMNAHAQRAFEQWVEHWITESDCPPGAVRPHLGPGPGLLYYTEPYGTISEFVGWGMLLTVMMDNDQNRAKGLFDSLDAYRKAYLNEWGFMMSTVNYHKPMDAWNRDAATEADENMAMGLLLAHYQWGSDGAVNYLAEAKQLINDISQHLVERPSYALKPAATWGGSDTVDPAYYDSIYYPLWFALTGDATWTKLDESYRTLTAYFIKKYGTGLVPEWCTVDGKESRGGGNGLNGDSYFYGWDAHQVSTKWAIHYAWYGRSRTPVFADAADTFAAWIKREAKGDLTRLTNAYTLDGKPRGTFTGLPGMVGAMGLSGTVSPQNQDLVDDAYRFLLTMDVTQHYGWGTATAKLRDLLVYSGNFVNVTDLDR</sequence>
<evidence type="ECO:0000256" key="6">
    <source>
        <dbReference type="ARBA" id="ARBA00023295"/>
    </source>
</evidence>
<evidence type="ECO:0000313" key="8">
    <source>
        <dbReference type="EMBL" id="ACB75546.1"/>
    </source>
</evidence>
<dbReference type="EC" id="3.2.1.4" evidence="3"/>
<dbReference type="EMBL" id="CP001032">
    <property type="protein sequence ID" value="ACB75546.1"/>
    <property type="molecule type" value="Genomic_DNA"/>
</dbReference>
<dbReference type="CAZy" id="GH8">
    <property type="family name" value="Glycoside Hydrolase Family 8"/>
</dbReference>
<keyword evidence="9" id="KW-1185">Reference proteome</keyword>
<name>B1ZPU3_OPITP</name>
<dbReference type="eggNOG" id="COG3405">
    <property type="taxonomic scope" value="Bacteria"/>
</dbReference>
<dbReference type="KEGG" id="ote:Oter_2263"/>
<keyword evidence="4 8" id="KW-0378">Hydrolase</keyword>
<dbReference type="Gene3D" id="1.50.10.10">
    <property type="match status" value="1"/>
</dbReference>
<keyword evidence="7" id="KW-0624">Polysaccharide degradation</keyword>
<evidence type="ECO:0000256" key="3">
    <source>
        <dbReference type="ARBA" id="ARBA00012601"/>
    </source>
</evidence>
<dbReference type="Pfam" id="PF01270">
    <property type="entry name" value="Glyco_hydro_8"/>
    <property type="match status" value="1"/>
</dbReference>
<dbReference type="Proteomes" id="UP000007013">
    <property type="component" value="Chromosome"/>
</dbReference>
<keyword evidence="5" id="KW-0136">Cellulose degradation</keyword>
<dbReference type="GO" id="GO:0030245">
    <property type="term" value="P:cellulose catabolic process"/>
    <property type="evidence" value="ECO:0007669"/>
    <property type="project" value="UniProtKB-KW"/>
</dbReference>
<dbReference type="InterPro" id="IPR012341">
    <property type="entry name" value="6hp_glycosidase-like_sf"/>
</dbReference>
<evidence type="ECO:0000256" key="2">
    <source>
        <dbReference type="ARBA" id="ARBA00009209"/>
    </source>
</evidence>
<dbReference type="STRING" id="452637.Oter_2263"/>
<dbReference type="HOGENOM" id="CLU_036185_0_0_0"/>
<reference evidence="8 9" key="1">
    <citation type="journal article" date="2011" name="J. Bacteriol.">
        <title>Genome sequence of the verrucomicrobium Opitutus terrae PB90-1, an abundant inhabitant of rice paddy soil ecosystems.</title>
        <authorList>
            <person name="van Passel M.W."/>
            <person name="Kant R."/>
            <person name="Palva A."/>
            <person name="Copeland A."/>
            <person name="Lucas S."/>
            <person name="Lapidus A."/>
            <person name="Glavina del Rio T."/>
            <person name="Pitluck S."/>
            <person name="Goltsman E."/>
            <person name="Clum A."/>
            <person name="Sun H."/>
            <person name="Schmutz J."/>
            <person name="Larimer F.W."/>
            <person name="Land M.L."/>
            <person name="Hauser L."/>
            <person name="Kyrpides N."/>
            <person name="Mikhailova N."/>
            <person name="Richardson P.P."/>
            <person name="Janssen P.H."/>
            <person name="de Vos W.M."/>
            <person name="Smidt H."/>
        </authorList>
    </citation>
    <scope>NUCLEOTIDE SEQUENCE [LARGE SCALE GENOMIC DNA]</scope>
    <source>
        <strain evidence="9">DSM 11246 / JCM 15787 / PB90-1</strain>
    </source>
</reference>
<dbReference type="InterPro" id="IPR002037">
    <property type="entry name" value="Glyco_hydro_8"/>
</dbReference>
<evidence type="ECO:0000313" key="9">
    <source>
        <dbReference type="Proteomes" id="UP000007013"/>
    </source>
</evidence>
<comment type="catalytic activity">
    <reaction evidence="1">
        <text>Endohydrolysis of (1-&gt;4)-beta-D-glucosidic linkages in cellulose, lichenin and cereal beta-D-glucans.</text>
        <dbReference type="EC" id="3.2.1.4"/>
    </reaction>
</comment>
<keyword evidence="7" id="KW-0119">Carbohydrate metabolism</keyword>
<evidence type="ECO:0000256" key="7">
    <source>
        <dbReference type="ARBA" id="ARBA00023326"/>
    </source>
</evidence>
<dbReference type="GO" id="GO:0008810">
    <property type="term" value="F:cellulase activity"/>
    <property type="evidence" value="ECO:0007669"/>
    <property type="project" value="UniProtKB-EC"/>
</dbReference>
<dbReference type="AlphaFoldDB" id="B1ZPU3"/>
<organism evidence="8 9">
    <name type="scientific">Opitutus terrae (strain DSM 11246 / JCM 15787 / PB90-1)</name>
    <dbReference type="NCBI Taxonomy" id="452637"/>
    <lineage>
        <taxon>Bacteria</taxon>
        <taxon>Pseudomonadati</taxon>
        <taxon>Verrucomicrobiota</taxon>
        <taxon>Opitutia</taxon>
        <taxon>Opitutales</taxon>
        <taxon>Opitutaceae</taxon>
        <taxon>Opitutus</taxon>
    </lineage>
</organism>
<comment type="similarity">
    <text evidence="2">Belongs to the glycosyl hydrolase 8 (cellulase D) family.</text>
</comment>
<dbReference type="InterPro" id="IPR008928">
    <property type="entry name" value="6-hairpin_glycosidase_sf"/>
</dbReference>
<accession>B1ZPU3</accession>
<dbReference type="PRINTS" id="PR00735">
    <property type="entry name" value="GLHYDRLASE8"/>
</dbReference>
<evidence type="ECO:0000256" key="1">
    <source>
        <dbReference type="ARBA" id="ARBA00000966"/>
    </source>
</evidence>